<dbReference type="InterPro" id="IPR021881">
    <property type="entry name" value="NACK_C"/>
</dbReference>
<dbReference type="PANTHER" id="PTHR47968:SF55">
    <property type="entry name" value="KINESIN-LIKE PROTEIN KIN-7H"/>
    <property type="match status" value="1"/>
</dbReference>
<evidence type="ECO:0000259" key="3">
    <source>
        <dbReference type="Pfam" id="PF11995"/>
    </source>
</evidence>
<sequence>MNIYPDSSFAESCPEIPQCNSSFPRESSAIPGVIEVDNEETSKQESNSFHLNKNIVFASPEKTYLCQLQEETCSCRSLRFTRSRSCKASLMTGYQWIEKVEEDDCISSIQNAEDFTRRPSNFHREFSPLKFDHQREAEELSRNESPNSSITATVNEVNTQRLPNGSQSSLTSAADWSVPTPENQSSIGGSEEMSSNLKYEKQLADYVIPTEALQHGLQNLRGFKERSLNFGMLAMFHWSIAHRTYFFLLFKGDPKDYIYMEVEHKRLSFLKNAFTNGNQMVENGRVLTCASSEKALRRERQMLSQRMCKRLPQVEREKLFLKWGIELNANQRSLKLANLLWSDYKDMEHIAESAAIVAKLVSFVEPEKTFKEMFGLNFSPGQHTCAMQEFANRSTEINVQSLELVAFSNLGPADHIAELIIST</sequence>
<feature type="domain" description="NPK1-activating kinesin-like protein C-terminal" evidence="3">
    <location>
        <begin position="237"/>
        <end position="380"/>
    </location>
</feature>
<evidence type="ECO:0000313" key="4">
    <source>
        <dbReference type="EMBL" id="KAK9011029.1"/>
    </source>
</evidence>
<keyword evidence="1" id="KW-0493">Microtubule</keyword>
<comment type="caution">
    <text evidence="4">The sequence shown here is derived from an EMBL/GenBank/DDBJ whole genome shotgun (WGS) entry which is preliminary data.</text>
</comment>
<proteinExistence type="predicted"/>
<keyword evidence="5" id="KW-1185">Reference proteome</keyword>
<dbReference type="EMBL" id="JBBPBN010000023">
    <property type="protein sequence ID" value="KAK9011029.1"/>
    <property type="molecule type" value="Genomic_DNA"/>
</dbReference>
<dbReference type="Pfam" id="PF11995">
    <property type="entry name" value="DUF3490"/>
    <property type="match status" value="1"/>
</dbReference>
<gene>
    <name evidence="4" type="ORF">V6N11_043888</name>
</gene>
<feature type="region of interest" description="Disordered" evidence="2">
    <location>
        <begin position="157"/>
        <end position="192"/>
    </location>
</feature>
<evidence type="ECO:0000256" key="1">
    <source>
        <dbReference type="ARBA" id="ARBA00022701"/>
    </source>
</evidence>
<protein>
    <recommendedName>
        <fullName evidence="3">NPK1-activating kinesin-like protein C-terminal domain-containing protein</fullName>
    </recommendedName>
</protein>
<name>A0ABR2RDV2_9ROSI</name>
<evidence type="ECO:0000256" key="2">
    <source>
        <dbReference type="SAM" id="MobiDB-lite"/>
    </source>
</evidence>
<accession>A0ABR2RDV2</accession>
<dbReference type="PANTHER" id="PTHR47968">
    <property type="entry name" value="CENTROMERE PROTEIN E"/>
    <property type="match status" value="1"/>
</dbReference>
<evidence type="ECO:0000313" key="5">
    <source>
        <dbReference type="Proteomes" id="UP001396334"/>
    </source>
</evidence>
<dbReference type="InterPro" id="IPR027640">
    <property type="entry name" value="Kinesin-like_fam"/>
</dbReference>
<dbReference type="Proteomes" id="UP001396334">
    <property type="component" value="Unassembled WGS sequence"/>
</dbReference>
<organism evidence="4 5">
    <name type="scientific">Hibiscus sabdariffa</name>
    <name type="common">roselle</name>
    <dbReference type="NCBI Taxonomy" id="183260"/>
    <lineage>
        <taxon>Eukaryota</taxon>
        <taxon>Viridiplantae</taxon>
        <taxon>Streptophyta</taxon>
        <taxon>Embryophyta</taxon>
        <taxon>Tracheophyta</taxon>
        <taxon>Spermatophyta</taxon>
        <taxon>Magnoliopsida</taxon>
        <taxon>eudicotyledons</taxon>
        <taxon>Gunneridae</taxon>
        <taxon>Pentapetalae</taxon>
        <taxon>rosids</taxon>
        <taxon>malvids</taxon>
        <taxon>Malvales</taxon>
        <taxon>Malvaceae</taxon>
        <taxon>Malvoideae</taxon>
        <taxon>Hibiscus</taxon>
    </lineage>
</organism>
<reference evidence="4 5" key="1">
    <citation type="journal article" date="2024" name="G3 (Bethesda)">
        <title>Genome assembly of Hibiscus sabdariffa L. provides insights into metabolisms of medicinal natural products.</title>
        <authorList>
            <person name="Kim T."/>
        </authorList>
    </citation>
    <scope>NUCLEOTIDE SEQUENCE [LARGE SCALE GENOMIC DNA]</scope>
    <source>
        <strain evidence="4">TK-2024</strain>
        <tissue evidence="4">Old leaves</tissue>
    </source>
</reference>